<gene>
    <name evidence="2" type="ORF">SCF082_LOCUS33020</name>
</gene>
<feature type="region of interest" description="Disordered" evidence="1">
    <location>
        <begin position="1"/>
        <end position="20"/>
    </location>
</feature>
<keyword evidence="3" id="KW-1185">Reference proteome</keyword>
<feature type="non-terminal residue" evidence="2">
    <location>
        <position position="80"/>
    </location>
</feature>
<evidence type="ECO:0000313" key="2">
    <source>
        <dbReference type="EMBL" id="CAK9063937.1"/>
    </source>
</evidence>
<feature type="non-terminal residue" evidence="2">
    <location>
        <position position="1"/>
    </location>
</feature>
<sequence>EGDAVPQEYQEGDQRPEPEDRACAVRANSQSCLVIQDVDLHLHFGSAEQGAALALSEEACCGRPAAALRVCARLTILEAE</sequence>
<organism evidence="2 3">
    <name type="scientific">Durusdinium trenchii</name>
    <dbReference type="NCBI Taxonomy" id="1381693"/>
    <lineage>
        <taxon>Eukaryota</taxon>
        <taxon>Sar</taxon>
        <taxon>Alveolata</taxon>
        <taxon>Dinophyceae</taxon>
        <taxon>Suessiales</taxon>
        <taxon>Symbiodiniaceae</taxon>
        <taxon>Durusdinium</taxon>
    </lineage>
</organism>
<protein>
    <submittedName>
        <fullName evidence="2">Uncharacterized protein</fullName>
    </submittedName>
</protein>
<dbReference type="Proteomes" id="UP001642464">
    <property type="component" value="Unassembled WGS sequence"/>
</dbReference>
<name>A0ABP0NLC4_9DINO</name>
<reference evidence="2 3" key="1">
    <citation type="submission" date="2024-02" db="EMBL/GenBank/DDBJ databases">
        <authorList>
            <person name="Chen Y."/>
            <person name="Shah S."/>
            <person name="Dougan E. K."/>
            <person name="Thang M."/>
            <person name="Chan C."/>
        </authorList>
    </citation>
    <scope>NUCLEOTIDE SEQUENCE [LARGE SCALE GENOMIC DNA]</scope>
</reference>
<proteinExistence type="predicted"/>
<accession>A0ABP0NLC4</accession>
<dbReference type="EMBL" id="CAXAMM010029003">
    <property type="protein sequence ID" value="CAK9063937.1"/>
    <property type="molecule type" value="Genomic_DNA"/>
</dbReference>
<comment type="caution">
    <text evidence="2">The sequence shown here is derived from an EMBL/GenBank/DDBJ whole genome shotgun (WGS) entry which is preliminary data.</text>
</comment>
<evidence type="ECO:0000313" key="3">
    <source>
        <dbReference type="Proteomes" id="UP001642464"/>
    </source>
</evidence>
<evidence type="ECO:0000256" key="1">
    <source>
        <dbReference type="SAM" id="MobiDB-lite"/>
    </source>
</evidence>